<evidence type="ECO:0000313" key="6">
    <source>
        <dbReference type="EMBL" id="MCP2165463.1"/>
    </source>
</evidence>
<comment type="caution">
    <text evidence="6">The sequence shown here is derived from an EMBL/GenBank/DDBJ whole genome shotgun (WGS) entry which is preliminary data.</text>
</comment>
<evidence type="ECO:0000313" key="7">
    <source>
        <dbReference type="Proteomes" id="UP001206128"/>
    </source>
</evidence>
<accession>A0AAE3GG07</accession>
<feature type="DNA-binding region" description="H-T-H motif" evidence="4">
    <location>
        <begin position="32"/>
        <end position="51"/>
    </location>
</feature>
<dbReference type="InterPro" id="IPR001647">
    <property type="entry name" value="HTH_TetR"/>
</dbReference>
<reference evidence="6" key="1">
    <citation type="submission" date="2022-06" db="EMBL/GenBank/DDBJ databases">
        <title>Genomic Encyclopedia of Archaeal and Bacterial Type Strains, Phase II (KMG-II): from individual species to whole genera.</title>
        <authorList>
            <person name="Goeker M."/>
        </authorList>
    </citation>
    <scope>NUCLEOTIDE SEQUENCE</scope>
    <source>
        <strain evidence="6">DSM 43935</strain>
    </source>
</reference>
<evidence type="ECO:0000256" key="2">
    <source>
        <dbReference type="ARBA" id="ARBA00023125"/>
    </source>
</evidence>
<keyword evidence="2 4" id="KW-0238">DNA-binding</keyword>
<keyword evidence="3" id="KW-0804">Transcription</keyword>
<dbReference type="RefSeq" id="WP_253770311.1">
    <property type="nucleotide sequence ID" value="NZ_JAMTCK010000005.1"/>
</dbReference>
<evidence type="ECO:0000259" key="5">
    <source>
        <dbReference type="PROSITE" id="PS50977"/>
    </source>
</evidence>
<gene>
    <name evidence="6" type="ORF">LX83_002321</name>
</gene>
<dbReference type="GO" id="GO:0003700">
    <property type="term" value="F:DNA-binding transcription factor activity"/>
    <property type="evidence" value="ECO:0007669"/>
    <property type="project" value="TreeGrafter"/>
</dbReference>
<dbReference type="InterPro" id="IPR009057">
    <property type="entry name" value="Homeodomain-like_sf"/>
</dbReference>
<dbReference type="InterPro" id="IPR036271">
    <property type="entry name" value="Tet_transcr_reg_TetR-rel_C_sf"/>
</dbReference>
<dbReference type="PANTHER" id="PTHR30055">
    <property type="entry name" value="HTH-TYPE TRANSCRIPTIONAL REGULATOR RUTR"/>
    <property type="match status" value="1"/>
</dbReference>
<dbReference type="EMBL" id="JAMTCK010000005">
    <property type="protein sequence ID" value="MCP2165463.1"/>
    <property type="molecule type" value="Genomic_DNA"/>
</dbReference>
<evidence type="ECO:0000256" key="4">
    <source>
        <dbReference type="PROSITE-ProRule" id="PRU00335"/>
    </source>
</evidence>
<evidence type="ECO:0000256" key="1">
    <source>
        <dbReference type="ARBA" id="ARBA00023015"/>
    </source>
</evidence>
<dbReference type="PROSITE" id="PS50977">
    <property type="entry name" value="HTH_TETR_2"/>
    <property type="match status" value="1"/>
</dbReference>
<dbReference type="PANTHER" id="PTHR30055:SF209">
    <property type="entry name" value="POSSIBLE TRANSCRIPTIONAL REGULATORY PROTEIN (PROBABLY TETR-FAMILY)"/>
    <property type="match status" value="1"/>
</dbReference>
<dbReference type="InterPro" id="IPR025996">
    <property type="entry name" value="MT1864/Rv1816-like_C"/>
</dbReference>
<feature type="domain" description="HTH tetR-type" evidence="5">
    <location>
        <begin position="9"/>
        <end position="69"/>
    </location>
</feature>
<proteinExistence type="predicted"/>
<dbReference type="Pfam" id="PF00440">
    <property type="entry name" value="TetR_N"/>
    <property type="match status" value="1"/>
</dbReference>
<name>A0AAE3GG07_9PSEU</name>
<organism evidence="6 7">
    <name type="scientific">Goodfellowiella coeruleoviolacea</name>
    <dbReference type="NCBI Taxonomy" id="334858"/>
    <lineage>
        <taxon>Bacteria</taxon>
        <taxon>Bacillati</taxon>
        <taxon>Actinomycetota</taxon>
        <taxon>Actinomycetes</taxon>
        <taxon>Pseudonocardiales</taxon>
        <taxon>Pseudonocardiaceae</taxon>
        <taxon>Goodfellowiella</taxon>
    </lineage>
</organism>
<dbReference type="Pfam" id="PF13305">
    <property type="entry name" value="TetR_C_33"/>
    <property type="match status" value="1"/>
</dbReference>
<dbReference type="Proteomes" id="UP001206128">
    <property type="component" value="Unassembled WGS sequence"/>
</dbReference>
<sequence length="198" mass="21223">MPRPKTHDENLRVRLLDRAGELLSAEGPAALSLRRLASECDTSTTAVYSLFGGKPGLVRELYLEAFQRFGDRLSAVPATDDPVEDLVQLGLAYRAGALSDPHLYAVLFNQVIPGFVPDPEAATQVRGTFAPLLAAASRGVAEGVLADQPPQEIALAAWANAHGLVSLELTAPTLLGSAGVEQMYETALRAHVNGWRRR</sequence>
<dbReference type="GO" id="GO:0000976">
    <property type="term" value="F:transcription cis-regulatory region binding"/>
    <property type="evidence" value="ECO:0007669"/>
    <property type="project" value="TreeGrafter"/>
</dbReference>
<keyword evidence="7" id="KW-1185">Reference proteome</keyword>
<evidence type="ECO:0000256" key="3">
    <source>
        <dbReference type="ARBA" id="ARBA00023163"/>
    </source>
</evidence>
<dbReference type="AlphaFoldDB" id="A0AAE3GG07"/>
<dbReference type="InterPro" id="IPR050109">
    <property type="entry name" value="HTH-type_TetR-like_transc_reg"/>
</dbReference>
<protein>
    <submittedName>
        <fullName evidence="6">Transcriptional regulator, TetR family</fullName>
    </submittedName>
</protein>
<dbReference type="Gene3D" id="1.10.357.10">
    <property type="entry name" value="Tetracycline Repressor, domain 2"/>
    <property type="match status" value="1"/>
</dbReference>
<dbReference type="SUPFAM" id="SSF48498">
    <property type="entry name" value="Tetracyclin repressor-like, C-terminal domain"/>
    <property type="match status" value="1"/>
</dbReference>
<keyword evidence="1" id="KW-0805">Transcription regulation</keyword>
<dbReference type="SUPFAM" id="SSF46689">
    <property type="entry name" value="Homeodomain-like"/>
    <property type="match status" value="1"/>
</dbReference>